<evidence type="ECO:0000313" key="2">
    <source>
        <dbReference type="Proteomes" id="UP000789405"/>
    </source>
</evidence>
<dbReference type="OrthoDB" id="411524at2759"/>
<keyword evidence="2" id="KW-1185">Reference proteome</keyword>
<dbReference type="AlphaFoldDB" id="A0A9N9KC72"/>
<sequence length="94" mass="11304">CTERFENNKAACLFQIYLSGSELWVAPEDFLMIYQYNPESHLSIYIESKWQKAINNRIYTTFSREICLQYARQFASMRIWKSPIANHLKQECQR</sequence>
<accession>A0A9N9KC72</accession>
<proteinExistence type="predicted"/>
<dbReference type="Proteomes" id="UP000789405">
    <property type="component" value="Unassembled WGS sequence"/>
</dbReference>
<dbReference type="EMBL" id="CAJVPY010055644">
    <property type="protein sequence ID" value="CAG8817742.1"/>
    <property type="molecule type" value="Genomic_DNA"/>
</dbReference>
<name>A0A9N9KC72_9GLOM</name>
<protein>
    <submittedName>
        <fullName evidence="1">15164_t:CDS:1</fullName>
    </submittedName>
</protein>
<reference evidence="1" key="1">
    <citation type="submission" date="2021-06" db="EMBL/GenBank/DDBJ databases">
        <authorList>
            <person name="Kallberg Y."/>
            <person name="Tangrot J."/>
            <person name="Rosling A."/>
        </authorList>
    </citation>
    <scope>NUCLEOTIDE SEQUENCE</scope>
    <source>
        <strain evidence="1">MA453B</strain>
    </source>
</reference>
<evidence type="ECO:0000313" key="1">
    <source>
        <dbReference type="EMBL" id="CAG8817742.1"/>
    </source>
</evidence>
<feature type="non-terminal residue" evidence="1">
    <location>
        <position position="1"/>
    </location>
</feature>
<feature type="non-terminal residue" evidence="1">
    <location>
        <position position="94"/>
    </location>
</feature>
<comment type="caution">
    <text evidence="1">The sequence shown here is derived from an EMBL/GenBank/DDBJ whole genome shotgun (WGS) entry which is preliminary data.</text>
</comment>
<gene>
    <name evidence="1" type="ORF">DERYTH_LOCUS26490</name>
</gene>
<organism evidence="1 2">
    <name type="scientific">Dentiscutata erythropus</name>
    <dbReference type="NCBI Taxonomy" id="1348616"/>
    <lineage>
        <taxon>Eukaryota</taxon>
        <taxon>Fungi</taxon>
        <taxon>Fungi incertae sedis</taxon>
        <taxon>Mucoromycota</taxon>
        <taxon>Glomeromycotina</taxon>
        <taxon>Glomeromycetes</taxon>
        <taxon>Diversisporales</taxon>
        <taxon>Gigasporaceae</taxon>
        <taxon>Dentiscutata</taxon>
    </lineage>
</organism>